<feature type="compositionally biased region" description="Gly residues" evidence="1">
    <location>
        <begin position="150"/>
        <end position="161"/>
    </location>
</feature>
<feature type="region of interest" description="Disordered" evidence="1">
    <location>
        <begin position="246"/>
        <end position="306"/>
    </location>
</feature>
<dbReference type="Proteomes" id="UP000037460">
    <property type="component" value="Unassembled WGS sequence"/>
</dbReference>
<feature type="region of interest" description="Disordered" evidence="1">
    <location>
        <begin position="150"/>
        <end position="211"/>
    </location>
</feature>
<evidence type="ECO:0000313" key="2">
    <source>
        <dbReference type="EMBL" id="KOO25169.1"/>
    </source>
</evidence>
<feature type="compositionally biased region" description="Basic and acidic residues" evidence="1">
    <location>
        <begin position="183"/>
        <end position="211"/>
    </location>
</feature>
<comment type="caution">
    <text evidence="2">The sequence shown here is derived from an EMBL/GenBank/DDBJ whole genome shotgun (WGS) entry which is preliminary data.</text>
</comment>
<dbReference type="OrthoDB" id="439792at2759"/>
<gene>
    <name evidence="2" type="ORF">Ctob_001743</name>
</gene>
<feature type="region of interest" description="Disordered" evidence="1">
    <location>
        <begin position="425"/>
        <end position="460"/>
    </location>
</feature>
<organism evidence="2 3">
    <name type="scientific">Chrysochromulina tobinii</name>
    <dbReference type="NCBI Taxonomy" id="1460289"/>
    <lineage>
        <taxon>Eukaryota</taxon>
        <taxon>Haptista</taxon>
        <taxon>Haptophyta</taxon>
        <taxon>Prymnesiophyceae</taxon>
        <taxon>Prymnesiales</taxon>
        <taxon>Chrysochromulinaceae</taxon>
        <taxon>Chrysochromulina</taxon>
    </lineage>
</organism>
<feature type="compositionally biased region" description="Basic and acidic residues" evidence="1">
    <location>
        <begin position="246"/>
        <end position="265"/>
    </location>
</feature>
<evidence type="ECO:0000313" key="3">
    <source>
        <dbReference type="Proteomes" id="UP000037460"/>
    </source>
</evidence>
<name>A0A0M0JF01_9EUKA</name>
<feature type="compositionally biased region" description="Polar residues" evidence="1">
    <location>
        <begin position="281"/>
        <end position="299"/>
    </location>
</feature>
<reference evidence="3" key="1">
    <citation type="journal article" date="2015" name="PLoS Genet.">
        <title>Genome Sequence and Transcriptome Analyses of Chrysochromulina tobin: Metabolic Tools for Enhanced Algal Fitness in the Prominent Order Prymnesiales (Haptophyceae).</title>
        <authorList>
            <person name="Hovde B.T."/>
            <person name="Deodato C.R."/>
            <person name="Hunsperger H.M."/>
            <person name="Ryken S.A."/>
            <person name="Yost W."/>
            <person name="Jha R.K."/>
            <person name="Patterson J."/>
            <person name="Monnat R.J. Jr."/>
            <person name="Barlow S.B."/>
            <person name="Starkenburg S.R."/>
            <person name="Cattolico R.A."/>
        </authorList>
    </citation>
    <scope>NUCLEOTIDE SEQUENCE</scope>
    <source>
        <strain evidence="3">CCMP291</strain>
    </source>
</reference>
<proteinExistence type="predicted"/>
<accession>A0A0M0JF01</accession>
<sequence>MPKSEHKSGSTDSRPYWMQGDESLNTKAAWAQRMKLRAHPAVLAKLQMWWECMIASVQSVDPERTTIDKASYVRVSRLLHKAIIEEWDEADATQCAEEDWKNDAGGRTSIDQGRFLDCVFELADIWTRTIEADEYASFLQRLLDDVATTGGGSGGHGGAGEHVGASSMGGRREHHDGHHNRHHERDEKEKHAKEAHGKEEHAKDGREEWRYSGQGKEHYVTGLGVGSEAAHEEEWKIGEHWKVAGHGGLEERKPGMDWGDKEEAPKGTQLPPIARARANDSKNVSQSLPSLPAESNSVPKISKAQRREVREGRVISAYGDPGPKPTARVSVAAAGLALKQDIDFLLKAVAAERSPGARLNGQGASSQAAPPLQRMRNAVFKLRWLRKFMGLSATMAFLARGGGQAGDLGSALGDAADRELALMGAPRTAPTKARDSLGRTAGAPPRKDAKGRVRPGQLQGLPKAKVYDSKAPVNAYDAQHQKQERVATVSFGFDAEPALRLPPLRGGPKRNF</sequence>
<dbReference type="AlphaFoldDB" id="A0A0M0JF01"/>
<evidence type="ECO:0000256" key="1">
    <source>
        <dbReference type="SAM" id="MobiDB-lite"/>
    </source>
</evidence>
<protein>
    <submittedName>
        <fullName evidence="2">Uncharacterized protein</fullName>
    </submittedName>
</protein>
<keyword evidence="3" id="KW-1185">Reference proteome</keyword>
<dbReference type="EMBL" id="JWZX01003011">
    <property type="protein sequence ID" value="KOO25169.1"/>
    <property type="molecule type" value="Genomic_DNA"/>
</dbReference>